<evidence type="ECO:0000313" key="3">
    <source>
        <dbReference type="EMBL" id="VDP61608.1"/>
    </source>
</evidence>
<dbReference type="Proteomes" id="UP000279833">
    <property type="component" value="Unassembled WGS sequence"/>
</dbReference>
<reference evidence="3 4" key="2">
    <citation type="submission" date="2018-11" db="EMBL/GenBank/DDBJ databases">
        <authorList>
            <consortium name="Pathogen Informatics"/>
        </authorList>
    </citation>
    <scope>NUCLEOTIDE SEQUENCE [LARGE SCALE GENOMIC DNA]</scope>
    <source>
        <strain evidence="3">Dakar</strain>
        <strain evidence="4">Dakar, Senegal</strain>
    </source>
</reference>
<dbReference type="AlphaFoldDB" id="A0A183KN36"/>
<keyword evidence="2" id="KW-0812">Transmembrane</keyword>
<feature type="transmembrane region" description="Helical" evidence="2">
    <location>
        <begin position="14"/>
        <end position="32"/>
    </location>
</feature>
<reference evidence="5" key="1">
    <citation type="submission" date="2016-06" db="UniProtKB">
        <authorList>
            <consortium name="WormBaseParasite"/>
        </authorList>
    </citation>
    <scope>IDENTIFICATION</scope>
</reference>
<dbReference type="WBParaSite" id="SCUD_0001646501-mRNA-1">
    <property type="protein sequence ID" value="SCUD_0001646501-mRNA-1"/>
    <property type="gene ID" value="SCUD_0001646501"/>
</dbReference>
<evidence type="ECO:0000256" key="1">
    <source>
        <dbReference type="SAM" id="MobiDB-lite"/>
    </source>
</evidence>
<evidence type="ECO:0000256" key="2">
    <source>
        <dbReference type="SAM" id="Phobius"/>
    </source>
</evidence>
<evidence type="ECO:0000313" key="4">
    <source>
        <dbReference type="Proteomes" id="UP000279833"/>
    </source>
</evidence>
<accession>A0A183KN36</accession>
<dbReference type="EMBL" id="UZAK01038684">
    <property type="protein sequence ID" value="VDP61608.1"/>
    <property type="molecule type" value="Genomic_DNA"/>
</dbReference>
<proteinExistence type="predicted"/>
<evidence type="ECO:0000313" key="5">
    <source>
        <dbReference type="WBParaSite" id="SCUD_0001646501-mRNA-1"/>
    </source>
</evidence>
<name>A0A183KN36_9TREM</name>
<keyword evidence="2" id="KW-0472">Membrane</keyword>
<keyword evidence="4" id="KW-1185">Reference proteome</keyword>
<protein>
    <submittedName>
        <fullName evidence="3 5">Uncharacterized protein</fullName>
    </submittedName>
</protein>
<sequence>MTDVLLIQVPSGKIRIGSAFGVAAWFFNLLAVERRSKISSRSNQTAGTAHEITRSAKPKNPPCFCPTCCGNE</sequence>
<gene>
    <name evidence="3" type="ORF">SCUD_LOCUS16462</name>
</gene>
<keyword evidence="2" id="KW-1133">Transmembrane helix</keyword>
<feature type="region of interest" description="Disordered" evidence="1">
    <location>
        <begin position="40"/>
        <end position="62"/>
    </location>
</feature>
<organism evidence="5">
    <name type="scientific">Schistosoma curassoni</name>
    <dbReference type="NCBI Taxonomy" id="6186"/>
    <lineage>
        <taxon>Eukaryota</taxon>
        <taxon>Metazoa</taxon>
        <taxon>Spiralia</taxon>
        <taxon>Lophotrochozoa</taxon>
        <taxon>Platyhelminthes</taxon>
        <taxon>Trematoda</taxon>
        <taxon>Digenea</taxon>
        <taxon>Strigeidida</taxon>
        <taxon>Schistosomatoidea</taxon>
        <taxon>Schistosomatidae</taxon>
        <taxon>Schistosoma</taxon>
    </lineage>
</organism>